<sequence>MSTQSVKLNGIVAAAIGLVMNSLPAHAQESAEAQLLRELKEAAPTQAERVANRLIIEWSKSGSAAMDLLLKRGRDALEVQKFDVAIEHFTALTDHAPDFAEGWQGLALAYFSKDMYGPALDALEHTLALNPNHFGAMRGLGALFERVGKPDLAYKAYQKVLEVHPHDADVTEAVKRLAPQVTGTAL</sequence>
<keyword evidence="1" id="KW-0802">TPR repeat</keyword>
<gene>
    <name evidence="3" type="ORF">VK792_01500</name>
</gene>
<evidence type="ECO:0000313" key="3">
    <source>
        <dbReference type="EMBL" id="MEC3859947.1"/>
    </source>
</evidence>
<protein>
    <submittedName>
        <fullName evidence="3">Tetratricopeptide repeat protein</fullName>
    </submittedName>
</protein>
<dbReference type="PROSITE" id="PS50005">
    <property type="entry name" value="TPR"/>
    <property type="match status" value="2"/>
</dbReference>
<accession>A0ABU6HCU1</accession>
<dbReference type="EMBL" id="JAYLLH010000002">
    <property type="protein sequence ID" value="MEC3859947.1"/>
    <property type="molecule type" value="Genomic_DNA"/>
</dbReference>
<reference evidence="3 4" key="1">
    <citation type="submission" date="2024-01" db="EMBL/GenBank/DDBJ databases">
        <title>Mesobacterium rodlantinim sp. nov., isolated from shallow sea hydrothermal systems off Kueishantao Island.</title>
        <authorList>
            <person name="Su Z."/>
            <person name="Tang K."/>
        </authorList>
    </citation>
    <scope>NUCLEOTIDE SEQUENCE [LARGE SCALE GENOMIC DNA]</scope>
    <source>
        <strain evidence="3 4">TK19101</strain>
    </source>
</reference>
<dbReference type="InterPro" id="IPR019734">
    <property type="entry name" value="TPR_rpt"/>
</dbReference>
<evidence type="ECO:0000313" key="4">
    <source>
        <dbReference type="Proteomes" id="UP001348149"/>
    </source>
</evidence>
<proteinExistence type="predicted"/>
<dbReference type="Pfam" id="PF13432">
    <property type="entry name" value="TPR_16"/>
    <property type="match status" value="1"/>
</dbReference>
<keyword evidence="4" id="KW-1185">Reference proteome</keyword>
<evidence type="ECO:0000256" key="1">
    <source>
        <dbReference type="PROSITE-ProRule" id="PRU00339"/>
    </source>
</evidence>
<dbReference type="Gene3D" id="1.25.40.10">
    <property type="entry name" value="Tetratricopeptide repeat domain"/>
    <property type="match status" value="1"/>
</dbReference>
<dbReference type="SUPFAM" id="SSF48452">
    <property type="entry name" value="TPR-like"/>
    <property type="match status" value="1"/>
</dbReference>
<dbReference type="Proteomes" id="UP001348149">
    <property type="component" value="Unassembled WGS sequence"/>
</dbReference>
<dbReference type="SMART" id="SM00028">
    <property type="entry name" value="TPR"/>
    <property type="match status" value="3"/>
</dbReference>
<dbReference type="RefSeq" id="WP_326295537.1">
    <property type="nucleotide sequence ID" value="NZ_JAYLLH010000002.1"/>
</dbReference>
<feature type="repeat" description="TPR" evidence="1">
    <location>
        <begin position="100"/>
        <end position="133"/>
    </location>
</feature>
<dbReference type="InterPro" id="IPR011990">
    <property type="entry name" value="TPR-like_helical_dom_sf"/>
</dbReference>
<feature type="chain" id="PRO_5047377123" evidence="2">
    <location>
        <begin position="28"/>
        <end position="186"/>
    </location>
</feature>
<feature type="repeat" description="TPR" evidence="1">
    <location>
        <begin position="134"/>
        <end position="167"/>
    </location>
</feature>
<keyword evidence="2" id="KW-0732">Signal</keyword>
<name>A0ABU6HCU1_9RHOB</name>
<feature type="signal peptide" evidence="2">
    <location>
        <begin position="1"/>
        <end position="27"/>
    </location>
</feature>
<organism evidence="3 4">
    <name type="scientific">Mesobacterium hydrothermale</name>
    <dbReference type="NCBI Taxonomy" id="3111907"/>
    <lineage>
        <taxon>Bacteria</taxon>
        <taxon>Pseudomonadati</taxon>
        <taxon>Pseudomonadota</taxon>
        <taxon>Alphaproteobacteria</taxon>
        <taxon>Rhodobacterales</taxon>
        <taxon>Roseobacteraceae</taxon>
        <taxon>Mesobacterium</taxon>
    </lineage>
</organism>
<comment type="caution">
    <text evidence="3">The sequence shown here is derived from an EMBL/GenBank/DDBJ whole genome shotgun (WGS) entry which is preliminary data.</text>
</comment>
<evidence type="ECO:0000256" key="2">
    <source>
        <dbReference type="SAM" id="SignalP"/>
    </source>
</evidence>